<dbReference type="Gene3D" id="2.30.30.140">
    <property type="match status" value="2"/>
</dbReference>
<protein>
    <recommendedName>
        <fullName evidence="7">Tudor domain-containing protein 1</fullName>
    </recommendedName>
</protein>
<name>A0A4C1W8X5_EUMVA</name>
<dbReference type="GO" id="GO:0030719">
    <property type="term" value="P:P granule organization"/>
    <property type="evidence" value="ECO:0007669"/>
    <property type="project" value="TreeGrafter"/>
</dbReference>
<dbReference type="STRING" id="151549.A0A4C1W8X5"/>
<dbReference type="Pfam" id="PF00567">
    <property type="entry name" value="TUDOR"/>
    <property type="match status" value="2"/>
</dbReference>
<dbReference type="GO" id="GO:0007283">
    <property type="term" value="P:spermatogenesis"/>
    <property type="evidence" value="ECO:0007669"/>
    <property type="project" value="TreeGrafter"/>
</dbReference>
<feature type="domain" description="Tudor" evidence="4">
    <location>
        <begin position="656"/>
        <end position="716"/>
    </location>
</feature>
<proteinExistence type="predicted"/>
<keyword evidence="6" id="KW-1185">Reference proteome</keyword>
<dbReference type="SUPFAM" id="SSF50199">
    <property type="entry name" value="Staphylococcal nuclease"/>
    <property type="match status" value="1"/>
</dbReference>
<dbReference type="InterPro" id="IPR050621">
    <property type="entry name" value="Tudor_domain_containing"/>
</dbReference>
<feature type="zinc finger region" description="C3H1-type" evidence="1">
    <location>
        <begin position="537"/>
        <end position="567"/>
    </location>
</feature>
<feature type="domain" description="C3H1-type" evidence="3">
    <location>
        <begin position="537"/>
        <end position="567"/>
    </location>
</feature>
<dbReference type="InterPro" id="IPR000571">
    <property type="entry name" value="Znf_CCCH"/>
</dbReference>
<evidence type="ECO:0000313" key="6">
    <source>
        <dbReference type="Proteomes" id="UP000299102"/>
    </source>
</evidence>
<evidence type="ECO:0000259" key="3">
    <source>
        <dbReference type="PROSITE" id="PS50103"/>
    </source>
</evidence>
<keyword evidence="1" id="KW-0863">Zinc-finger</keyword>
<dbReference type="InterPro" id="IPR035437">
    <property type="entry name" value="SNase_OB-fold_sf"/>
</dbReference>
<comment type="caution">
    <text evidence="5">The sequence shown here is derived from an EMBL/GenBank/DDBJ whole genome shotgun (WGS) entry which is preliminary data.</text>
</comment>
<evidence type="ECO:0000259" key="4">
    <source>
        <dbReference type="PROSITE" id="PS50304"/>
    </source>
</evidence>
<evidence type="ECO:0000313" key="5">
    <source>
        <dbReference type="EMBL" id="GBP47340.1"/>
    </source>
</evidence>
<dbReference type="GO" id="GO:0008270">
    <property type="term" value="F:zinc ion binding"/>
    <property type="evidence" value="ECO:0007669"/>
    <property type="project" value="UniProtKB-KW"/>
</dbReference>
<feature type="region of interest" description="Disordered" evidence="2">
    <location>
        <begin position="61"/>
        <end position="93"/>
    </location>
</feature>
<evidence type="ECO:0000256" key="1">
    <source>
        <dbReference type="PROSITE-ProRule" id="PRU00723"/>
    </source>
</evidence>
<dbReference type="PROSITE" id="PS50103">
    <property type="entry name" value="ZF_C3H1"/>
    <property type="match status" value="1"/>
</dbReference>
<dbReference type="SMART" id="SM00333">
    <property type="entry name" value="TUDOR"/>
    <property type="match status" value="2"/>
</dbReference>
<dbReference type="EMBL" id="BGZK01000500">
    <property type="protein sequence ID" value="GBP47340.1"/>
    <property type="molecule type" value="Genomic_DNA"/>
</dbReference>
<dbReference type="PROSITE" id="PS50304">
    <property type="entry name" value="TUDOR"/>
    <property type="match status" value="2"/>
</dbReference>
<dbReference type="AlphaFoldDB" id="A0A4C1W8X5"/>
<dbReference type="PANTHER" id="PTHR22948:SF29">
    <property type="entry name" value="FI02030P-RELATED"/>
    <property type="match status" value="1"/>
</dbReference>
<evidence type="ECO:0008006" key="7">
    <source>
        <dbReference type="Google" id="ProtNLM"/>
    </source>
</evidence>
<dbReference type="Gene3D" id="2.40.50.90">
    <property type="match status" value="2"/>
</dbReference>
<dbReference type="InterPro" id="IPR002999">
    <property type="entry name" value="Tudor"/>
</dbReference>
<dbReference type="GO" id="GO:0043186">
    <property type="term" value="C:P granule"/>
    <property type="evidence" value="ECO:0007669"/>
    <property type="project" value="TreeGrafter"/>
</dbReference>
<feature type="compositionally biased region" description="Basic and acidic residues" evidence="2">
    <location>
        <begin position="77"/>
        <end position="93"/>
    </location>
</feature>
<sequence length="811" mass="91456">MDERTEGEGVFFRWTVEKTNSFELSLHSKLNSSEGPVAADRLVCSLPGLVSTYIFRGRNQGLAGRDRPEMNSTPRNPEGDRDATAARRDTTTVRARDGLWKRASEDRGDHDHDAVRTATKAPGANAMRRPCNARHDPAETRIAAARDRTDTSRLLTQLGDNTNQDIIPVLDVNRMAVPLQPTANLFDILSEPGPSTSTASQQLNSERRHNPQLPTIKNEECLIDFSSASSSVESAIDSIDNSERQNEDTQLNVLPIKMENLSLDHPVETIQTLDTTTQLAGTLNLSELSKCALPPQEILQIDTIYTAYIFNVDDLSMWVITDDPEGLFSEIFARMEDYYYQRTDFVPAHMLENLSYCAYFDIDTSTWYRCYILEAKYTGNKAQLYFVDTGKIQVVSNDKLQPLYPEFCTLPPFARTCHLAGIDVEDQSFESLSKVTKFVSQFTGFKCQIEVEDNTSESMACYVRLEDNRTINHMLVENGLAVHIGGECTCNSVQENIMKSQAIIPENLATLVPSVDDIVDCPEYEDALVAVTGYHNRDEAEICKHYKGPPNKTCFKGERCKKRHILMHPDGWTLDKTEVLCKAPTLSLPAPGTVCDVRVTYVLHCNKVYVQFVTPPKSLRRRRPFGVITPPETLEELVRDMNSRAVLPTYRTLRMAPAPGELVAAVYPLDKKWYRARVLTHSPSDQTVEVQYVDYGTEFWVKECQVCELQSMYTHLPFQSVLCTLAEVKLRNQEAATLAKVKKYLTIMAQDKVHEALIISRSFDELEVVLIDKEGMNVAKKLADTGLVDYEVRKVDIRDFAWKAGNIPPEI</sequence>
<evidence type="ECO:0000256" key="2">
    <source>
        <dbReference type="SAM" id="MobiDB-lite"/>
    </source>
</evidence>
<dbReference type="GO" id="GO:0034587">
    <property type="term" value="P:piRNA processing"/>
    <property type="evidence" value="ECO:0007669"/>
    <property type="project" value="TreeGrafter"/>
</dbReference>
<reference evidence="5 6" key="1">
    <citation type="journal article" date="2019" name="Commun. Biol.">
        <title>The bagworm genome reveals a unique fibroin gene that provides high tensile strength.</title>
        <authorList>
            <person name="Kono N."/>
            <person name="Nakamura H."/>
            <person name="Ohtoshi R."/>
            <person name="Tomita M."/>
            <person name="Numata K."/>
            <person name="Arakawa K."/>
        </authorList>
    </citation>
    <scope>NUCLEOTIDE SEQUENCE [LARGE SCALE GENOMIC DNA]</scope>
</reference>
<feature type="domain" description="Tudor" evidence="4">
    <location>
        <begin position="350"/>
        <end position="410"/>
    </location>
</feature>
<dbReference type="Proteomes" id="UP000299102">
    <property type="component" value="Unassembled WGS sequence"/>
</dbReference>
<accession>A0A4C1W8X5</accession>
<gene>
    <name evidence="5" type="ORF">EVAR_38941_1</name>
</gene>
<keyword evidence="1" id="KW-0862">Zinc</keyword>
<dbReference type="SUPFAM" id="SSF63748">
    <property type="entry name" value="Tudor/PWWP/MBT"/>
    <property type="match status" value="2"/>
</dbReference>
<organism evidence="5 6">
    <name type="scientific">Eumeta variegata</name>
    <name type="common">Bagworm moth</name>
    <name type="synonym">Eumeta japonica</name>
    <dbReference type="NCBI Taxonomy" id="151549"/>
    <lineage>
        <taxon>Eukaryota</taxon>
        <taxon>Metazoa</taxon>
        <taxon>Ecdysozoa</taxon>
        <taxon>Arthropoda</taxon>
        <taxon>Hexapoda</taxon>
        <taxon>Insecta</taxon>
        <taxon>Pterygota</taxon>
        <taxon>Neoptera</taxon>
        <taxon>Endopterygota</taxon>
        <taxon>Lepidoptera</taxon>
        <taxon>Glossata</taxon>
        <taxon>Ditrysia</taxon>
        <taxon>Tineoidea</taxon>
        <taxon>Psychidae</taxon>
        <taxon>Oiketicinae</taxon>
        <taxon>Eumeta</taxon>
    </lineage>
</organism>
<dbReference type="PANTHER" id="PTHR22948">
    <property type="entry name" value="TUDOR DOMAIN CONTAINING PROTEIN"/>
    <property type="match status" value="1"/>
</dbReference>
<dbReference type="OrthoDB" id="10052065at2759"/>
<keyword evidence="1" id="KW-0479">Metal-binding</keyword>
<dbReference type="CDD" id="cd20379">
    <property type="entry name" value="Tudor_dTUD-like"/>
    <property type="match status" value="1"/>
</dbReference>